<feature type="domain" description="NB-ARC" evidence="3">
    <location>
        <begin position="67"/>
        <end position="139"/>
    </location>
</feature>
<feature type="compositionally biased region" description="Acidic residues" evidence="2">
    <location>
        <begin position="19"/>
        <end position="29"/>
    </location>
</feature>
<dbReference type="PANTHER" id="PTHR23155">
    <property type="entry name" value="DISEASE RESISTANCE PROTEIN RP"/>
    <property type="match status" value="1"/>
</dbReference>
<dbReference type="Proteomes" id="UP000032180">
    <property type="component" value="Chromosome 4"/>
</dbReference>
<evidence type="ECO:0000259" key="3">
    <source>
        <dbReference type="Pfam" id="PF00931"/>
    </source>
</evidence>
<dbReference type="STRING" id="77586.A0A0D9W3V4"/>
<dbReference type="AlphaFoldDB" id="A0A0D9W3V4"/>
<evidence type="ECO:0000256" key="1">
    <source>
        <dbReference type="ARBA" id="ARBA00022821"/>
    </source>
</evidence>
<reference evidence="5" key="3">
    <citation type="submission" date="2015-04" db="UniProtKB">
        <authorList>
            <consortium name="EnsemblPlants"/>
        </authorList>
    </citation>
    <scope>IDENTIFICATION</scope>
</reference>
<evidence type="ECO:0000313" key="5">
    <source>
        <dbReference type="EnsemblPlants" id="LPERR04G06190.1"/>
    </source>
</evidence>
<dbReference type="Pfam" id="PF23559">
    <property type="entry name" value="WHD_DRP"/>
    <property type="match status" value="1"/>
</dbReference>
<dbReference type="GO" id="GO:0098542">
    <property type="term" value="P:defense response to other organism"/>
    <property type="evidence" value="ECO:0007669"/>
    <property type="project" value="TreeGrafter"/>
</dbReference>
<feature type="domain" description="Disease resistance protein winged helix" evidence="4">
    <location>
        <begin position="269"/>
        <end position="339"/>
    </location>
</feature>
<proteinExistence type="predicted"/>
<dbReference type="InterPro" id="IPR058922">
    <property type="entry name" value="WHD_DRP"/>
</dbReference>
<dbReference type="InterPro" id="IPR044974">
    <property type="entry name" value="Disease_R_plants"/>
</dbReference>
<evidence type="ECO:0000259" key="4">
    <source>
        <dbReference type="Pfam" id="PF23559"/>
    </source>
</evidence>
<dbReference type="eggNOG" id="KOG4658">
    <property type="taxonomic scope" value="Eukaryota"/>
</dbReference>
<dbReference type="SUPFAM" id="SSF52540">
    <property type="entry name" value="P-loop containing nucleoside triphosphate hydrolases"/>
    <property type="match status" value="1"/>
</dbReference>
<accession>A0A0D9W3V4</accession>
<reference evidence="5 6" key="1">
    <citation type="submission" date="2012-08" db="EMBL/GenBank/DDBJ databases">
        <title>Oryza genome evolution.</title>
        <authorList>
            <person name="Wing R.A."/>
        </authorList>
    </citation>
    <scope>NUCLEOTIDE SEQUENCE</scope>
</reference>
<feature type="region of interest" description="Disordered" evidence="2">
    <location>
        <begin position="1"/>
        <end position="31"/>
    </location>
</feature>
<dbReference type="PANTHER" id="PTHR23155:SF1062">
    <property type="entry name" value="OS11G0579400 PROTEIN"/>
    <property type="match status" value="1"/>
</dbReference>
<name>A0A0D9W3V4_9ORYZ</name>
<keyword evidence="1" id="KW-0611">Plant defense</keyword>
<reference evidence="6" key="2">
    <citation type="submission" date="2013-12" db="EMBL/GenBank/DDBJ databases">
        <authorList>
            <person name="Yu Y."/>
            <person name="Lee S."/>
            <person name="de Baynast K."/>
            <person name="Wissotski M."/>
            <person name="Liu L."/>
            <person name="Talag J."/>
            <person name="Goicoechea J."/>
            <person name="Angelova A."/>
            <person name="Jetty R."/>
            <person name="Kudrna D."/>
            <person name="Golser W."/>
            <person name="Rivera L."/>
            <person name="Zhang J."/>
            <person name="Wing R."/>
        </authorList>
    </citation>
    <scope>NUCLEOTIDE SEQUENCE</scope>
</reference>
<dbReference type="InterPro" id="IPR027417">
    <property type="entry name" value="P-loop_NTPase"/>
</dbReference>
<dbReference type="Gene3D" id="1.10.10.10">
    <property type="entry name" value="Winged helix-like DNA-binding domain superfamily/Winged helix DNA-binding domain"/>
    <property type="match status" value="1"/>
</dbReference>
<dbReference type="InterPro" id="IPR002182">
    <property type="entry name" value="NB-ARC"/>
</dbReference>
<dbReference type="Pfam" id="PF00931">
    <property type="entry name" value="NB-ARC"/>
    <property type="match status" value="1"/>
</dbReference>
<dbReference type="HOGENOM" id="CLU_699009_0_0_1"/>
<dbReference type="Gramene" id="LPERR04G06190.1">
    <property type="protein sequence ID" value="LPERR04G06190.1"/>
    <property type="gene ID" value="LPERR04G06190"/>
</dbReference>
<dbReference type="Gene3D" id="3.40.50.300">
    <property type="entry name" value="P-loop containing nucleotide triphosphate hydrolases"/>
    <property type="match status" value="1"/>
</dbReference>
<sequence>MSRQELQDVLKMEGKPLSEDSEAESDDGENVTPTAVISLVEDSNNDYTSRFAKKAYNTFSLYLVKKVWIQLGAEYPPGPITLLRDILSKVAAATESTEEWNDVLLVEKLQPCLKGQKFLIVLEDVTDPSLWDAIKPVFQGAITTCLEVYCWLPHDHMKWPCPSLSTNHHKYDARFYIDKALSLVDVNRETNYLEDVLQNILVNLALQTDNRRLFLRALYANPNQTLENFRSLQNNLDSNSSSKNKNHVLVFAYNGLSSNCKNCLLYLTIFPEHTTFGRTRLLRRWVDEGMITKRGRLSPSDEADHCLNALVAHRFVTPIDTSVTGKFKRFTMDDLTHKLMSKIASNENFFKTNLPLDLAYRVPIHSPLHKKQVTRQPHATGSKACWSIGTNFQKR</sequence>
<organism evidence="5 6">
    <name type="scientific">Leersia perrieri</name>
    <dbReference type="NCBI Taxonomy" id="77586"/>
    <lineage>
        <taxon>Eukaryota</taxon>
        <taxon>Viridiplantae</taxon>
        <taxon>Streptophyta</taxon>
        <taxon>Embryophyta</taxon>
        <taxon>Tracheophyta</taxon>
        <taxon>Spermatophyta</taxon>
        <taxon>Magnoliopsida</taxon>
        <taxon>Liliopsida</taxon>
        <taxon>Poales</taxon>
        <taxon>Poaceae</taxon>
        <taxon>BOP clade</taxon>
        <taxon>Oryzoideae</taxon>
        <taxon>Oryzeae</taxon>
        <taxon>Oryzinae</taxon>
        <taxon>Leersia</taxon>
    </lineage>
</organism>
<evidence type="ECO:0000313" key="6">
    <source>
        <dbReference type="Proteomes" id="UP000032180"/>
    </source>
</evidence>
<dbReference type="EnsemblPlants" id="LPERR04G06190.1">
    <property type="protein sequence ID" value="LPERR04G06190.1"/>
    <property type="gene ID" value="LPERR04G06190"/>
</dbReference>
<keyword evidence="6" id="KW-1185">Reference proteome</keyword>
<protein>
    <submittedName>
        <fullName evidence="5">Uncharacterized protein</fullName>
    </submittedName>
</protein>
<feature type="compositionally biased region" description="Basic and acidic residues" evidence="2">
    <location>
        <begin position="1"/>
        <end position="18"/>
    </location>
</feature>
<evidence type="ECO:0000256" key="2">
    <source>
        <dbReference type="SAM" id="MobiDB-lite"/>
    </source>
</evidence>
<dbReference type="GO" id="GO:0043531">
    <property type="term" value="F:ADP binding"/>
    <property type="evidence" value="ECO:0007669"/>
    <property type="project" value="InterPro"/>
</dbReference>
<dbReference type="InterPro" id="IPR036388">
    <property type="entry name" value="WH-like_DNA-bd_sf"/>
</dbReference>